<evidence type="ECO:0000313" key="2">
    <source>
        <dbReference type="EMBL" id="SSZ40368.1"/>
    </source>
</evidence>
<dbReference type="Proteomes" id="UP000253846">
    <property type="component" value="Unassembled WGS sequence"/>
</dbReference>
<feature type="region of interest" description="Disordered" evidence="1">
    <location>
        <begin position="1"/>
        <end position="22"/>
    </location>
</feature>
<organism evidence="2 3">
    <name type="scientific">Bartonella grahamii</name>
    <dbReference type="NCBI Taxonomy" id="33045"/>
    <lineage>
        <taxon>Bacteria</taxon>
        <taxon>Pseudomonadati</taxon>
        <taxon>Pseudomonadota</taxon>
        <taxon>Alphaproteobacteria</taxon>
        <taxon>Hyphomicrobiales</taxon>
        <taxon>Bartonellaceae</taxon>
        <taxon>Bartonella</taxon>
    </lineage>
</organism>
<evidence type="ECO:0000313" key="3">
    <source>
        <dbReference type="Proteomes" id="UP000253846"/>
    </source>
</evidence>
<reference evidence="2 3" key="1">
    <citation type="submission" date="2018-06" db="EMBL/GenBank/DDBJ databases">
        <authorList>
            <consortium name="Pathogen Informatics"/>
            <person name="Doyle S."/>
        </authorList>
    </citation>
    <scope>NUCLEOTIDE SEQUENCE [LARGE SCALE GENOMIC DNA]</scope>
    <source>
        <strain evidence="2 3">NCTC12860</strain>
    </source>
</reference>
<sequence length="142" mass="13544">MGSSSSSNDSSSNSHPKSWLFPEDDYNTDAYAQAAGTGGIIGDVIGGIAGAVGGLFFGPGGVGSGFVNGAIGGGLAGAGDSISNSHPKSWLFPEDDHNTDAYAQEAGKGGIVGLVLGGGAGAAGGSIAGPGGVQVLAFSVEQ</sequence>
<dbReference type="EMBL" id="UFTD01000002">
    <property type="protein sequence ID" value="SSZ40368.1"/>
    <property type="molecule type" value="Genomic_DNA"/>
</dbReference>
<name>A0A336NHU6_BARGR</name>
<proteinExistence type="predicted"/>
<feature type="compositionally biased region" description="Low complexity" evidence="1">
    <location>
        <begin position="1"/>
        <end position="14"/>
    </location>
</feature>
<accession>A0A336NHU6</accession>
<gene>
    <name evidence="2" type="ORF">NCTC12860_01517</name>
</gene>
<dbReference type="RefSeq" id="WP_012754853.1">
    <property type="nucleotide sequence ID" value="NZ_UFTD01000002.1"/>
</dbReference>
<evidence type="ECO:0000256" key="1">
    <source>
        <dbReference type="SAM" id="MobiDB-lite"/>
    </source>
</evidence>
<dbReference type="AlphaFoldDB" id="A0A336NHU6"/>
<protein>
    <submittedName>
        <fullName evidence="2">Uncharacterized protein</fullName>
    </submittedName>
</protein>